<dbReference type="EMBL" id="JAJTJA010000003">
    <property type="protein sequence ID" value="KAH8701573.1"/>
    <property type="molecule type" value="Genomic_DNA"/>
</dbReference>
<protein>
    <submittedName>
        <fullName evidence="2">Uncharacterized protein</fullName>
    </submittedName>
</protein>
<feature type="transmembrane region" description="Helical" evidence="1">
    <location>
        <begin position="128"/>
        <end position="147"/>
    </location>
</feature>
<keyword evidence="3" id="KW-1185">Reference proteome</keyword>
<dbReference type="Proteomes" id="UP001201262">
    <property type="component" value="Unassembled WGS sequence"/>
</dbReference>
<dbReference type="RefSeq" id="XP_046074949.1">
    <property type="nucleotide sequence ID" value="XM_046213678.1"/>
</dbReference>
<keyword evidence="1" id="KW-0812">Transmembrane</keyword>
<comment type="caution">
    <text evidence="2">The sequence shown here is derived from an EMBL/GenBank/DDBJ whole genome shotgun (WGS) entry which is preliminary data.</text>
</comment>
<sequence>MFYLPIRLVTSLQSSLSTCSGSTQQLDWLDKRLIRLYNQYPMQSLRHKGTVAATLLEKTLASHTMSETKFGDSHFHPDSRTTRTIAGSPLNKNCKPDSYNLDRIYRIPCHMHRLHKYTSILVKIPFEALYFMVFFFLFQLNFFHCGLEEKQKDIRNEAKGGRRNTERENLANIV</sequence>
<reference evidence="2" key="1">
    <citation type="submission" date="2021-12" db="EMBL/GenBank/DDBJ databases">
        <title>Convergent genome expansion in fungi linked to evolution of root-endophyte symbiosis.</title>
        <authorList>
            <consortium name="DOE Joint Genome Institute"/>
            <person name="Ke Y.-H."/>
            <person name="Bonito G."/>
            <person name="Liao H.-L."/>
            <person name="Looney B."/>
            <person name="Rojas-Flechas A."/>
            <person name="Nash J."/>
            <person name="Hameed K."/>
            <person name="Schadt C."/>
            <person name="Martin F."/>
            <person name="Crous P.W."/>
            <person name="Miettinen O."/>
            <person name="Magnuson J.K."/>
            <person name="Labbe J."/>
            <person name="Jacobson D."/>
            <person name="Doktycz M.J."/>
            <person name="Veneault-Fourrey C."/>
            <person name="Kuo A."/>
            <person name="Mondo S."/>
            <person name="Calhoun S."/>
            <person name="Riley R."/>
            <person name="Ohm R."/>
            <person name="LaButti K."/>
            <person name="Andreopoulos B."/>
            <person name="Pangilinan J."/>
            <person name="Nolan M."/>
            <person name="Tritt A."/>
            <person name="Clum A."/>
            <person name="Lipzen A."/>
            <person name="Daum C."/>
            <person name="Barry K."/>
            <person name="Grigoriev I.V."/>
            <person name="Vilgalys R."/>
        </authorList>
    </citation>
    <scope>NUCLEOTIDE SEQUENCE</scope>
    <source>
        <strain evidence="2">PMI_201</strain>
    </source>
</reference>
<keyword evidence="1" id="KW-1133">Transmembrane helix</keyword>
<gene>
    <name evidence="2" type="ORF">BGW36DRAFT_355730</name>
</gene>
<dbReference type="GeneID" id="70243965"/>
<evidence type="ECO:0000313" key="3">
    <source>
        <dbReference type="Proteomes" id="UP001201262"/>
    </source>
</evidence>
<proteinExistence type="predicted"/>
<organism evidence="2 3">
    <name type="scientific">Talaromyces proteolyticus</name>
    <dbReference type="NCBI Taxonomy" id="1131652"/>
    <lineage>
        <taxon>Eukaryota</taxon>
        <taxon>Fungi</taxon>
        <taxon>Dikarya</taxon>
        <taxon>Ascomycota</taxon>
        <taxon>Pezizomycotina</taxon>
        <taxon>Eurotiomycetes</taxon>
        <taxon>Eurotiomycetidae</taxon>
        <taxon>Eurotiales</taxon>
        <taxon>Trichocomaceae</taxon>
        <taxon>Talaromyces</taxon>
        <taxon>Talaromyces sect. Bacilispori</taxon>
    </lineage>
</organism>
<dbReference type="AlphaFoldDB" id="A0AAD4Q3B6"/>
<keyword evidence="1" id="KW-0472">Membrane</keyword>
<accession>A0AAD4Q3B6</accession>
<evidence type="ECO:0000313" key="2">
    <source>
        <dbReference type="EMBL" id="KAH8701573.1"/>
    </source>
</evidence>
<evidence type="ECO:0000256" key="1">
    <source>
        <dbReference type="SAM" id="Phobius"/>
    </source>
</evidence>
<name>A0AAD4Q3B6_9EURO</name>